<dbReference type="InterPro" id="IPR029052">
    <property type="entry name" value="Metallo-depent_PP-like"/>
</dbReference>
<feature type="domain" description="Calcineurin-like phosphoesterase" evidence="9">
    <location>
        <begin position="6"/>
        <end position="153"/>
    </location>
</feature>
<dbReference type="GO" id="GO:0008803">
    <property type="term" value="F:bis(5'-nucleosyl)-tetraphosphatase (symmetrical) activity"/>
    <property type="evidence" value="ECO:0007669"/>
    <property type="project" value="UniProtKB-EC"/>
</dbReference>
<dbReference type="Proteomes" id="UP000831607">
    <property type="component" value="Chromosome"/>
</dbReference>
<evidence type="ECO:0000256" key="2">
    <source>
        <dbReference type="ARBA" id="ARBA00005419"/>
    </source>
</evidence>
<dbReference type="NCBIfam" id="TIGR00668">
    <property type="entry name" value="apaH"/>
    <property type="match status" value="1"/>
</dbReference>
<evidence type="ECO:0000256" key="6">
    <source>
        <dbReference type="ARBA" id="ARBA00032248"/>
    </source>
</evidence>
<gene>
    <name evidence="10" type="ORF">DHf2319_12230</name>
</gene>
<dbReference type="SUPFAM" id="SSF56300">
    <property type="entry name" value="Metallo-dependent phosphatases"/>
    <property type="match status" value="1"/>
</dbReference>
<evidence type="ECO:0000256" key="5">
    <source>
        <dbReference type="ARBA" id="ARBA00031248"/>
    </source>
</evidence>
<dbReference type="RefSeq" id="WP_243478587.1">
    <property type="nucleotide sequence ID" value="NZ_CP063982.1"/>
</dbReference>
<evidence type="ECO:0000256" key="1">
    <source>
        <dbReference type="ARBA" id="ARBA00003413"/>
    </source>
</evidence>
<evidence type="ECO:0000256" key="8">
    <source>
        <dbReference type="ARBA" id="ARBA00049417"/>
    </source>
</evidence>
<name>A0ABY4AIS0_9BURK</name>
<keyword evidence="4 10" id="KW-0378">Hydrolase</keyword>
<dbReference type="NCBIfam" id="NF001204">
    <property type="entry name" value="PRK00166.1"/>
    <property type="match status" value="1"/>
</dbReference>
<keyword evidence="11" id="KW-1185">Reference proteome</keyword>
<evidence type="ECO:0000256" key="4">
    <source>
        <dbReference type="ARBA" id="ARBA00022801"/>
    </source>
</evidence>
<dbReference type="PANTHER" id="PTHR40942">
    <property type="match status" value="1"/>
</dbReference>
<dbReference type="EMBL" id="CP063982">
    <property type="protein sequence ID" value="UOD50189.1"/>
    <property type="molecule type" value="Genomic_DNA"/>
</dbReference>
<proteinExistence type="inferred from homology"/>
<dbReference type="InterPro" id="IPR004617">
    <property type="entry name" value="ApaH"/>
</dbReference>
<comment type="similarity">
    <text evidence="2">Belongs to the Ap4A hydrolase family.</text>
</comment>
<evidence type="ECO:0000259" key="9">
    <source>
        <dbReference type="Pfam" id="PF00149"/>
    </source>
</evidence>
<protein>
    <recommendedName>
        <fullName evidence="3">bis(5'-nucleosyl)-tetraphosphatase (symmetrical)</fullName>
        <ecNumber evidence="3">3.6.1.41</ecNumber>
    </recommendedName>
    <alternativeName>
        <fullName evidence="6">Ap4A hydrolase</fullName>
    </alternativeName>
    <alternativeName>
        <fullName evidence="5">Diadenosine 5',5'''-P1,P4-tetraphosphate pyrophosphohydrolase</fullName>
    </alternativeName>
    <alternativeName>
        <fullName evidence="7">Diadenosine tetraphosphatase</fullName>
    </alternativeName>
</protein>
<dbReference type="InterPro" id="IPR004843">
    <property type="entry name" value="Calcineurin-like_PHP"/>
</dbReference>
<comment type="catalytic activity">
    <reaction evidence="8">
        <text>P(1),P(4)-bis(5'-adenosyl) tetraphosphate + H2O = 2 ADP + 2 H(+)</text>
        <dbReference type="Rhea" id="RHEA:24252"/>
        <dbReference type="ChEBI" id="CHEBI:15377"/>
        <dbReference type="ChEBI" id="CHEBI:15378"/>
        <dbReference type="ChEBI" id="CHEBI:58141"/>
        <dbReference type="ChEBI" id="CHEBI:456216"/>
        <dbReference type="EC" id="3.6.1.41"/>
    </reaction>
</comment>
<dbReference type="Gene3D" id="3.60.21.10">
    <property type="match status" value="1"/>
</dbReference>
<evidence type="ECO:0000256" key="7">
    <source>
        <dbReference type="ARBA" id="ARBA00033210"/>
    </source>
</evidence>
<accession>A0ABY4AIS0</accession>
<dbReference type="EC" id="3.6.1.41" evidence="3"/>
<evidence type="ECO:0000313" key="11">
    <source>
        <dbReference type="Proteomes" id="UP000831607"/>
    </source>
</evidence>
<dbReference type="Pfam" id="PF00149">
    <property type="entry name" value="Metallophos"/>
    <property type="match status" value="1"/>
</dbReference>
<comment type="function">
    <text evidence="1">Hydrolyzes diadenosine 5',5'''-P1,P4-tetraphosphate to yield ADP.</text>
</comment>
<sequence>MSAPDIWMIGDIQGCYAPLDALLSQPTIADNPQARFWFAGDLVNRGPSSLQTLRRLMSLEDRSVFLLGNHDLHLLAVAAGIRAPGKNDTFHEVLTAPDAGDIIHWLRHRKLAHFELDHLMVHAGVLPKWTVKKTLSLAAEVEQALRSDNWAKSLQKMYGNEPTRWKEGHTGTKRLRVIINALTRLRMCNPKGHMMLAVKSSPKDRTDDLIPWFDMPGRATSDVTVVFGHWSTLGLLNRPDVICLDTGCVWGGHLSAMRLQDRRLLQVACHQELDPLAASLVP</sequence>
<dbReference type="PANTHER" id="PTHR40942:SF4">
    <property type="entry name" value="CYTOCHROME C5"/>
    <property type="match status" value="1"/>
</dbReference>
<evidence type="ECO:0000313" key="10">
    <source>
        <dbReference type="EMBL" id="UOD50189.1"/>
    </source>
</evidence>
<evidence type="ECO:0000256" key="3">
    <source>
        <dbReference type="ARBA" id="ARBA00012506"/>
    </source>
</evidence>
<organism evidence="10 11">
    <name type="scientific">Orrella daihaiensis</name>
    <dbReference type="NCBI Taxonomy" id="2782176"/>
    <lineage>
        <taxon>Bacteria</taxon>
        <taxon>Pseudomonadati</taxon>
        <taxon>Pseudomonadota</taxon>
        <taxon>Betaproteobacteria</taxon>
        <taxon>Burkholderiales</taxon>
        <taxon>Alcaligenaceae</taxon>
        <taxon>Orrella</taxon>
    </lineage>
</organism>
<reference evidence="10 11" key="1">
    <citation type="submission" date="2020-11" db="EMBL/GenBank/DDBJ databases">
        <title>Algicoccus daihaiensis sp.nov., isolated from Daihai Lake in Inner Mongolia.</title>
        <authorList>
            <person name="Kai J."/>
        </authorList>
    </citation>
    <scope>NUCLEOTIDE SEQUENCE [LARGE SCALE GENOMIC DNA]</scope>
    <source>
        <strain evidence="11">f23</strain>
    </source>
</reference>
<dbReference type="CDD" id="cd07422">
    <property type="entry name" value="MPP_ApaH"/>
    <property type="match status" value="1"/>
</dbReference>
<dbReference type="PIRSF" id="PIRSF000903">
    <property type="entry name" value="B5n-ttraPtase_sm"/>
    <property type="match status" value="1"/>
</dbReference>